<name>A0ACA8E1B9_9GAMM</name>
<accession>A0ACA8E1B9</accession>
<proteinExistence type="predicted"/>
<sequence length="200" mass="22368">MFLGEVMAKTTTFDRQEVIDKATNLYWKKGFHATSMRNLQDAVDLRPGSIYSAFGNKDGLFKEALANYADMSLSLLQQCKDEHDSPLHALKAFMKLIIVESQNSAPNGICMLSKTISELTDENQDLIDVTKAHLVNISSALVKLIEEAQTLGEVDKNKNAEDLATHVQIQITGLRTFAKINKDKNKVSAMIDDIFTHYPF</sequence>
<protein>
    <submittedName>
        <fullName evidence="1">Uncharacterized protein</fullName>
    </submittedName>
</protein>
<reference evidence="1" key="1">
    <citation type="submission" date="2015-03" db="EMBL/GenBank/DDBJ databases">
        <authorList>
            <person name="Xie B.-B."/>
            <person name="Rong J.-C."/>
            <person name="Qin Q.-L."/>
            <person name="Zhang Y.-Z."/>
        </authorList>
    </citation>
    <scope>NUCLEOTIDE SEQUENCE</scope>
    <source>
        <strain evidence="1">DSM 14585</strain>
    </source>
</reference>
<dbReference type="Proteomes" id="UP000217277">
    <property type="component" value="Chromosome II"/>
</dbReference>
<gene>
    <name evidence="1" type="ORF">PAGA_b0050</name>
</gene>
<dbReference type="EMBL" id="CP011012">
    <property type="protein sequence ID" value="ATC84031.1"/>
    <property type="molecule type" value="Genomic_DNA"/>
</dbReference>
<evidence type="ECO:0000313" key="1">
    <source>
        <dbReference type="EMBL" id="ATC84031.1"/>
    </source>
</evidence>
<evidence type="ECO:0000313" key="2">
    <source>
        <dbReference type="Proteomes" id="UP000217277"/>
    </source>
</evidence>
<keyword evidence="2" id="KW-1185">Reference proteome</keyword>
<organism evidence="1 2">
    <name type="scientific">Pseudoalteromonas agarivorans DSM 14585</name>
    <dbReference type="NCBI Taxonomy" id="1312369"/>
    <lineage>
        <taxon>Bacteria</taxon>
        <taxon>Pseudomonadati</taxon>
        <taxon>Pseudomonadota</taxon>
        <taxon>Gammaproteobacteria</taxon>
        <taxon>Alteromonadales</taxon>
        <taxon>Pseudoalteromonadaceae</taxon>
        <taxon>Pseudoalteromonas</taxon>
    </lineage>
</organism>